<proteinExistence type="predicted"/>
<feature type="chain" id="PRO_5020923056" evidence="1">
    <location>
        <begin position="24"/>
        <end position="201"/>
    </location>
</feature>
<dbReference type="AlphaFoldDB" id="A0A4R1H7B6"/>
<evidence type="ECO:0000256" key="1">
    <source>
        <dbReference type="SAM" id="SignalP"/>
    </source>
</evidence>
<dbReference type="Proteomes" id="UP000295707">
    <property type="component" value="Unassembled WGS sequence"/>
</dbReference>
<dbReference type="EMBL" id="SMFX01000001">
    <property type="protein sequence ID" value="TCK17707.1"/>
    <property type="molecule type" value="Genomic_DNA"/>
</dbReference>
<name>A0A4R1H7B6_9GAMM</name>
<keyword evidence="4" id="KW-1185">Reference proteome</keyword>
<dbReference type="InterPro" id="IPR021796">
    <property type="entry name" value="Tll0287-like_dom"/>
</dbReference>
<reference evidence="3 4" key="1">
    <citation type="submission" date="2019-03" db="EMBL/GenBank/DDBJ databases">
        <title>Genomic Encyclopedia of Type Strains, Phase IV (KMG-IV): sequencing the most valuable type-strain genomes for metagenomic binning, comparative biology and taxonomic classification.</title>
        <authorList>
            <person name="Goeker M."/>
        </authorList>
    </citation>
    <scope>NUCLEOTIDE SEQUENCE [LARGE SCALE GENOMIC DNA]</scope>
    <source>
        <strain evidence="3 4">DSM 19610</strain>
    </source>
</reference>
<sequence length="201" mass="21752">MKINVRGLLAVTALITASTFTLAGNLAPDADIQARIDEANTTAAAFLKQLGGTMKHEMQSGGPVAAMSVCRDAAPKIANDISLKKGWKVTRVGTRVRNPMLGMPDAWEQRVLQSFEKRAAQGEKYSGMTHYEVVEEPAGKSLRYMKAIGTAPQCMVCHGSTAQIAQPVRERLNVMYPHDKAVGYKPGDLRGAVSIKQPLED</sequence>
<protein>
    <submittedName>
        <fullName evidence="3">Uncharacterized protein DUF3365</fullName>
    </submittedName>
</protein>
<comment type="caution">
    <text evidence="3">The sequence shown here is derived from an EMBL/GenBank/DDBJ whole genome shotgun (WGS) entry which is preliminary data.</text>
</comment>
<keyword evidence="1" id="KW-0732">Signal</keyword>
<evidence type="ECO:0000313" key="4">
    <source>
        <dbReference type="Proteomes" id="UP000295707"/>
    </source>
</evidence>
<evidence type="ECO:0000259" key="2">
    <source>
        <dbReference type="Pfam" id="PF11845"/>
    </source>
</evidence>
<feature type="signal peptide" evidence="1">
    <location>
        <begin position="1"/>
        <end position="23"/>
    </location>
</feature>
<feature type="domain" description="Tll0287-like" evidence="2">
    <location>
        <begin position="37"/>
        <end position="198"/>
    </location>
</feature>
<dbReference type="RefSeq" id="WP_207891808.1">
    <property type="nucleotide sequence ID" value="NZ_SMFX01000001.1"/>
</dbReference>
<evidence type="ECO:0000313" key="3">
    <source>
        <dbReference type="EMBL" id="TCK17707.1"/>
    </source>
</evidence>
<dbReference type="Pfam" id="PF11845">
    <property type="entry name" value="Tll0287-like"/>
    <property type="match status" value="1"/>
</dbReference>
<gene>
    <name evidence="3" type="ORF">DFR30_0949</name>
</gene>
<accession>A0A4R1H7B6</accession>
<organism evidence="3 4">
    <name type="scientific">Thiogranum longum</name>
    <dbReference type="NCBI Taxonomy" id="1537524"/>
    <lineage>
        <taxon>Bacteria</taxon>
        <taxon>Pseudomonadati</taxon>
        <taxon>Pseudomonadota</taxon>
        <taxon>Gammaproteobacteria</taxon>
        <taxon>Chromatiales</taxon>
        <taxon>Ectothiorhodospiraceae</taxon>
        <taxon>Thiogranum</taxon>
    </lineage>
</organism>